<dbReference type="GO" id="GO:0016757">
    <property type="term" value="F:glycosyltransferase activity"/>
    <property type="evidence" value="ECO:0007669"/>
    <property type="project" value="UniProtKB-KW"/>
</dbReference>
<keyword evidence="2" id="KW-0328">Glycosyltransferase</keyword>
<dbReference type="Pfam" id="PF00535">
    <property type="entry name" value="Glycos_transf_2"/>
    <property type="match status" value="1"/>
</dbReference>
<sequence>MELGLFIDRVYWSLVKKTNIKNNKKTYDGWLSKGYNNTPNVTFIIQSHNKSRQVIHIVKKLREWPSSEIIVIDDGSDFKHMNALSLFMQRANEFVIRANDLYENVMYDKAIRFANGKYIALLQDDDDFDDLHWVEEALSYFSKYPRLAILGGNNGSDFVIDEENKFGLGAVVERKDKESFLFVSHVDRAPMWLDKNLFMEKLMHIDFSFAPFQFDDCELCLRAWLKGLQVGWYDARFKSLSAGGMRIWNSSFTGEQCRRNAAKLYLMYKDKKELLDQLLLEARKTNLVP</sequence>
<dbReference type="EMBL" id="VOHW01000009">
    <property type="protein sequence ID" value="TWV60510.1"/>
    <property type="molecule type" value="Genomic_DNA"/>
</dbReference>
<feature type="domain" description="Glycosyltransferase 2-like" evidence="1">
    <location>
        <begin position="43"/>
        <end position="153"/>
    </location>
</feature>
<name>A0A174SJS2_PARDI</name>
<accession>A0A174SJS2</accession>
<dbReference type="EMBL" id="JAJCNI010000012">
    <property type="protein sequence ID" value="MCB6518392.1"/>
    <property type="molecule type" value="Genomic_DNA"/>
</dbReference>
<gene>
    <name evidence="3" type="ORF">FSA05_14690</name>
    <name evidence="2" type="ORF">LI194_11350</name>
</gene>
<evidence type="ECO:0000313" key="2">
    <source>
        <dbReference type="EMBL" id="MCB6518392.1"/>
    </source>
</evidence>
<protein>
    <submittedName>
        <fullName evidence="3">Glycosyltransferase</fullName>
        <ecNumber evidence="2">2.4.-.-</ecNumber>
    </submittedName>
</protein>
<dbReference type="InterPro" id="IPR001173">
    <property type="entry name" value="Glyco_trans_2-like"/>
</dbReference>
<keyword evidence="3" id="KW-0808">Transferase</keyword>
<dbReference type="EC" id="2.4.-.-" evidence="2"/>
<comment type="caution">
    <text evidence="3">The sequence shown here is derived from an EMBL/GenBank/DDBJ whole genome shotgun (WGS) entry which is preliminary data.</text>
</comment>
<reference evidence="3 4" key="1">
    <citation type="submission" date="2019-07" db="EMBL/GenBank/DDBJ databases">
        <title>Genome sequencing of Parabacteroides distasonis iSURF_7.</title>
        <authorList>
            <person name="Degefu H.N."/>
            <person name="Ruoff K.L."/>
            <person name="Price C.E."/>
            <person name="Valls R.A."/>
            <person name="O'Toole G.A."/>
        </authorList>
    </citation>
    <scope>NUCLEOTIDE SEQUENCE [LARGE SCALE GENOMIC DNA]</scope>
    <source>
        <strain evidence="3 4">CFPLTA003_1B</strain>
    </source>
</reference>
<dbReference type="Proteomes" id="UP001198806">
    <property type="component" value="Unassembled WGS sequence"/>
</dbReference>
<dbReference type="RefSeq" id="WP_057326732.1">
    <property type="nucleotide sequence ID" value="NZ_JADMVU010000035.1"/>
</dbReference>
<organism evidence="3 4">
    <name type="scientific">Parabacteroides distasonis</name>
    <dbReference type="NCBI Taxonomy" id="823"/>
    <lineage>
        <taxon>Bacteria</taxon>
        <taxon>Pseudomonadati</taxon>
        <taxon>Bacteroidota</taxon>
        <taxon>Bacteroidia</taxon>
        <taxon>Bacteroidales</taxon>
        <taxon>Tannerellaceae</taxon>
        <taxon>Parabacteroides</taxon>
    </lineage>
</organism>
<evidence type="ECO:0000313" key="4">
    <source>
        <dbReference type="Proteomes" id="UP000315827"/>
    </source>
</evidence>
<proteinExistence type="predicted"/>
<evidence type="ECO:0000313" key="3">
    <source>
        <dbReference type="EMBL" id="TWV60510.1"/>
    </source>
</evidence>
<dbReference type="InterPro" id="IPR029044">
    <property type="entry name" value="Nucleotide-diphossugar_trans"/>
</dbReference>
<dbReference type="SUPFAM" id="SSF53448">
    <property type="entry name" value="Nucleotide-diphospho-sugar transferases"/>
    <property type="match status" value="1"/>
</dbReference>
<evidence type="ECO:0000259" key="1">
    <source>
        <dbReference type="Pfam" id="PF00535"/>
    </source>
</evidence>
<dbReference type="Proteomes" id="UP000315827">
    <property type="component" value="Unassembled WGS sequence"/>
</dbReference>
<dbReference type="Gene3D" id="3.90.550.10">
    <property type="entry name" value="Spore Coat Polysaccharide Biosynthesis Protein SpsA, Chain A"/>
    <property type="match status" value="1"/>
</dbReference>
<reference evidence="2" key="2">
    <citation type="submission" date="2021-10" db="EMBL/GenBank/DDBJ databases">
        <title>Collection of gut derived symbiotic bacterial strains cultured from healthy donors.</title>
        <authorList>
            <person name="Lin H."/>
            <person name="Littmann E."/>
            <person name="Kohout C."/>
            <person name="Pamer E.G."/>
        </authorList>
    </citation>
    <scope>NUCLEOTIDE SEQUENCE</scope>
    <source>
        <strain evidence="2">DFI.2.94</strain>
    </source>
</reference>
<dbReference type="AlphaFoldDB" id="A0A174SJS2"/>